<dbReference type="Proteomes" id="UP000264702">
    <property type="component" value="Unassembled WGS sequence"/>
</dbReference>
<dbReference type="EMBL" id="QVQT01000007">
    <property type="protein sequence ID" value="RFU15059.1"/>
    <property type="molecule type" value="Genomic_DNA"/>
</dbReference>
<name>A0A372IJY7_9BACT</name>
<evidence type="ECO:0000313" key="2">
    <source>
        <dbReference type="Proteomes" id="UP000264702"/>
    </source>
</evidence>
<keyword evidence="2" id="KW-1185">Reference proteome</keyword>
<gene>
    <name evidence="1" type="ORF">D0Y96_18105</name>
</gene>
<dbReference type="AlphaFoldDB" id="A0A372IJY7"/>
<comment type="caution">
    <text evidence="1">The sequence shown here is derived from an EMBL/GenBank/DDBJ whole genome shotgun (WGS) entry which is preliminary data.</text>
</comment>
<evidence type="ECO:0000313" key="1">
    <source>
        <dbReference type="EMBL" id="RFU15059.1"/>
    </source>
</evidence>
<accession>A0A372IJY7</accession>
<proteinExistence type="predicted"/>
<sequence length="312" mass="31739">MGNSPLTATSGGYVGIRTANPQELLDLTGAGANEGVGKGIRLGSYWELGSTAYYADAYFGINAVLTTSDTQNGTNAFSPIYSGGQGMVMSEEGGGSGNIDFYGINWNGNSTGQSFPSAFTPVMALHYNGSVGIGTTNPGAALEVNGNVKLTANSGASITFQDGTTQSTAYTGVACGGDFAESVNVTGDRHSYEPGDLLVIDPKSPGKFLRAAQPYSTLVAGVYSTRPGYVGRRLSGAKSPDEVPLAMVGIVPVKVTAENGPIQTGDLLVASSIPGRAMKGTDRSRLTGAVVGKALGGLDSGTGTIEVLVTLQ</sequence>
<protein>
    <submittedName>
        <fullName evidence="1">Uncharacterized protein</fullName>
    </submittedName>
</protein>
<organism evidence="1 2">
    <name type="scientific">Paracidobacterium acidisoli</name>
    <dbReference type="NCBI Taxonomy" id="2303751"/>
    <lineage>
        <taxon>Bacteria</taxon>
        <taxon>Pseudomonadati</taxon>
        <taxon>Acidobacteriota</taxon>
        <taxon>Terriglobia</taxon>
        <taxon>Terriglobales</taxon>
        <taxon>Acidobacteriaceae</taxon>
        <taxon>Paracidobacterium</taxon>
    </lineage>
</organism>
<reference evidence="1 2" key="1">
    <citation type="submission" date="2018-08" db="EMBL/GenBank/DDBJ databases">
        <title>Acidipila sp. 4G-K13, an acidobacterium isolated from forest soil.</title>
        <authorList>
            <person name="Gao Z.-H."/>
            <person name="Qiu L.-H."/>
        </authorList>
    </citation>
    <scope>NUCLEOTIDE SEQUENCE [LARGE SCALE GENOMIC DNA]</scope>
    <source>
        <strain evidence="1 2">4G-K13</strain>
    </source>
</reference>